<dbReference type="RefSeq" id="WP_169365092.1">
    <property type="nucleotide sequence ID" value="NZ_JAAVJL010000002.1"/>
</dbReference>
<feature type="transmembrane region" description="Helical" evidence="6">
    <location>
        <begin position="129"/>
        <end position="152"/>
    </location>
</feature>
<dbReference type="PANTHER" id="PTHR31632:SF2">
    <property type="entry name" value="PLASMA MEMBRANE IRON PERMEASE"/>
    <property type="match status" value="1"/>
</dbReference>
<comment type="subcellular location">
    <subcellularLocation>
        <location evidence="1">Membrane</location>
        <topology evidence="1">Multi-pass membrane protein</topology>
    </subcellularLocation>
</comment>
<dbReference type="InterPro" id="IPR004923">
    <property type="entry name" value="FTR1/Fip1/EfeU"/>
</dbReference>
<feature type="transmembrane region" description="Helical" evidence="6">
    <location>
        <begin position="193"/>
        <end position="213"/>
    </location>
</feature>
<organism evidence="7 8">
    <name type="scientific">Pseudanabaena yagii GIHE-NHR1</name>
    <dbReference type="NCBI Taxonomy" id="2722753"/>
    <lineage>
        <taxon>Bacteria</taxon>
        <taxon>Bacillati</taxon>
        <taxon>Cyanobacteriota</taxon>
        <taxon>Cyanophyceae</taxon>
        <taxon>Pseudanabaenales</taxon>
        <taxon>Pseudanabaenaceae</taxon>
        <taxon>Pseudanabaena</taxon>
        <taxon>Pseudanabaena yagii</taxon>
    </lineage>
</organism>
<name>A0ABX1LVE2_9CYAN</name>
<feature type="transmembrane region" description="Helical" evidence="6">
    <location>
        <begin position="85"/>
        <end position="102"/>
    </location>
</feature>
<feature type="transmembrane region" description="Helical" evidence="6">
    <location>
        <begin position="43"/>
        <end position="65"/>
    </location>
</feature>
<accession>A0ABX1LVE2</accession>
<feature type="transmembrane region" description="Helical" evidence="6">
    <location>
        <begin position="158"/>
        <end position="181"/>
    </location>
</feature>
<evidence type="ECO:0000313" key="7">
    <source>
        <dbReference type="EMBL" id="NMF60152.1"/>
    </source>
</evidence>
<dbReference type="Proteomes" id="UP000738376">
    <property type="component" value="Unassembled WGS sequence"/>
</dbReference>
<keyword evidence="8" id="KW-1185">Reference proteome</keyword>
<comment type="caution">
    <text evidence="7">The sequence shown here is derived from an EMBL/GenBank/DDBJ whole genome shotgun (WGS) entry which is preliminary data.</text>
</comment>
<reference evidence="7 8" key="1">
    <citation type="submission" date="2020-03" db="EMBL/GenBank/DDBJ databases">
        <title>Draft Genome Sequence of 2-Methylisoborneol Producing Pseudanabaena yagii Strain GIHE-NHR1 Isolated from North Han River in South Korea.</title>
        <authorList>
            <person name="Jeong J."/>
        </authorList>
    </citation>
    <scope>NUCLEOTIDE SEQUENCE [LARGE SCALE GENOMIC DNA]</scope>
    <source>
        <strain evidence="7 8">GIHE-NHR1</strain>
    </source>
</reference>
<evidence type="ECO:0000256" key="4">
    <source>
        <dbReference type="ARBA" id="ARBA00022989"/>
    </source>
</evidence>
<evidence type="ECO:0000256" key="1">
    <source>
        <dbReference type="ARBA" id="ARBA00004141"/>
    </source>
</evidence>
<feature type="transmembrane region" description="Helical" evidence="6">
    <location>
        <begin position="276"/>
        <end position="296"/>
    </location>
</feature>
<protein>
    <submittedName>
        <fullName evidence="7">FTR1 family iron permease</fullName>
    </submittedName>
</protein>
<evidence type="ECO:0000256" key="2">
    <source>
        <dbReference type="ARBA" id="ARBA00008333"/>
    </source>
</evidence>
<evidence type="ECO:0000256" key="3">
    <source>
        <dbReference type="ARBA" id="ARBA00022692"/>
    </source>
</evidence>
<keyword evidence="4 6" id="KW-1133">Transmembrane helix</keyword>
<dbReference type="PANTHER" id="PTHR31632">
    <property type="entry name" value="IRON TRANSPORTER FTH1"/>
    <property type="match status" value="1"/>
</dbReference>
<feature type="transmembrane region" description="Helical" evidence="6">
    <location>
        <begin position="12"/>
        <end position="31"/>
    </location>
</feature>
<proteinExistence type="inferred from homology"/>
<sequence>MDISLTLPTFVITLREGVEAALVIGIVMAYLKRAKRSHLNKWVFAGIGTGLVISAIVGILFNWFMQSVGTSNPELSAVFEPLLEGLFSVAAIAMLTWMLIWMTKQSRAMKGEIEGSLNSVLGKGKKAGLGIFGLILFAILREGFEVVLFISAKFQEGFMPALGAVSGILAATAIAIGLFKFGIQINIRAFFKIMGFMLLAIVSGLVISALGHFDTALRILSQSDRKSESICFFYEHFAREHSCILGNMVWNTTKVLPAEKFPGVIFSSLFGYTDKLYLVQAIAYVAFFAIVGTIYYRSLGKRLVPNNSNQ</sequence>
<evidence type="ECO:0000256" key="5">
    <source>
        <dbReference type="ARBA" id="ARBA00023136"/>
    </source>
</evidence>
<dbReference type="Pfam" id="PF03239">
    <property type="entry name" value="FTR1"/>
    <property type="match status" value="1"/>
</dbReference>
<evidence type="ECO:0000256" key="6">
    <source>
        <dbReference type="SAM" id="Phobius"/>
    </source>
</evidence>
<gene>
    <name evidence="7" type="ORF">HC246_19505</name>
</gene>
<comment type="similarity">
    <text evidence="2">Belongs to the oxidase-dependent Fe transporter (OFeT) (TC 9.A.10.1) family.</text>
</comment>
<evidence type="ECO:0000313" key="8">
    <source>
        <dbReference type="Proteomes" id="UP000738376"/>
    </source>
</evidence>
<keyword evidence="5 6" id="KW-0472">Membrane</keyword>
<dbReference type="EMBL" id="JAAVJL010000002">
    <property type="protein sequence ID" value="NMF60152.1"/>
    <property type="molecule type" value="Genomic_DNA"/>
</dbReference>
<keyword evidence="3 6" id="KW-0812">Transmembrane</keyword>